<comment type="caution">
    <text evidence="2">The sequence shown here is derived from an EMBL/GenBank/DDBJ whole genome shotgun (WGS) entry which is preliminary data.</text>
</comment>
<dbReference type="EMBL" id="CAJZBQ010000025">
    <property type="protein sequence ID" value="CAG9320380.1"/>
    <property type="molecule type" value="Genomic_DNA"/>
</dbReference>
<keyword evidence="1" id="KW-0175">Coiled coil</keyword>
<name>A0AAU9J4Z4_9CILI</name>
<dbReference type="AlphaFoldDB" id="A0AAU9J4Z4"/>
<keyword evidence="3" id="KW-1185">Reference proteome</keyword>
<organism evidence="2 3">
    <name type="scientific">Blepharisma stoltei</name>
    <dbReference type="NCBI Taxonomy" id="1481888"/>
    <lineage>
        <taxon>Eukaryota</taxon>
        <taxon>Sar</taxon>
        <taxon>Alveolata</taxon>
        <taxon>Ciliophora</taxon>
        <taxon>Postciliodesmatophora</taxon>
        <taxon>Heterotrichea</taxon>
        <taxon>Heterotrichida</taxon>
        <taxon>Blepharismidae</taxon>
        <taxon>Blepharisma</taxon>
    </lineage>
</organism>
<gene>
    <name evidence="2" type="ORF">BSTOLATCC_MIC26296</name>
</gene>
<feature type="coiled-coil region" evidence="1">
    <location>
        <begin position="358"/>
        <end position="438"/>
    </location>
</feature>
<evidence type="ECO:0000256" key="1">
    <source>
        <dbReference type="SAM" id="Coils"/>
    </source>
</evidence>
<reference evidence="2" key="1">
    <citation type="submission" date="2021-09" db="EMBL/GenBank/DDBJ databases">
        <authorList>
            <consortium name="AG Swart"/>
            <person name="Singh M."/>
            <person name="Singh A."/>
            <person name="Seah K."/>
            <person name="Emmerich C."/>
        </authorList>
    </citation>
    <scope>NUCLEOTIDE SEQUENCE</scope>
    <source>
        <strain evidence="2">ATCC30299</strain>
    </source>
</reference>
<accession>A0AAU9J4Z4</accession>
<dbReference type="Proteomes" id="UP001162131">
    <property type="component" value="Unassembled WGS sequence"/>
</dbReference>
<feature type="coiled-coil region" evidence="1">
    <location>
        <begin position="191"/>
        <end position="218"/>
    </location>
</feature>
<sequence>MKLLLAFLTACFASNLYEILIKQNTELGVSNTNLRAQIIQLLSDYNLYQTISDDYNYMKEKLIQLTEEYQNSADTDTNLIIQQEIASRLLELIEYINLLGGSSEGFTTDEINFWLLKLADCINEAKSLINQKKEAEVYNELTLSIFLKGQQIRHYQRENAELNGKIELSLASLESAKDKEAQEKSKIDDIVDKLDEAKNHQENQINALKESYKTEQDNASEDAKPTYEDIQNSAATSILALESTIGDQSLKIEELTADNASLQANILTMSNNIDSLQKELEIKSETLKDAESKFEEFRLQSKTASDTEVDEFIGNEEVIQNEVTSLQEKESLLLESLSDNLKVVSHLEMLNHLKSNKIREMEYELKEFQAYLEQAKTARSEEISSLMQKLNDNKEAEISLRNKLEETLNKIEENNEEIKELTRKINEAEYIKKRDEQRKEDEIIY</sequence>
<evidence type="ECO:0000313" key="2">
    <source>
        <dbReference type="EMBL" id="CAG9320380.1"/>
    </source>
</evidence>
<proteinExistence type="predicted"/>
<feature type="coiled-coil region" evidence="1">
    <location>
        <begin position="245"/>
        <end position="300"/>
    </location>
</feature>
<evidence type="ECO:0000313" key="3">
    <source>
        <dbReference type="Proteomes" id="UP001162131"/>
    </source>
</evidence>
<protein>
    <submittedName>
        <fullName evidence="2">Uncharacterized protein</fullName>
    </submittedName>
</protein>